<organism evidence="1">
    <name type="scientific">Zea mays</name>
    <name type="common">Maize</name>
    <dbReference type="NCBI Taxonomy" id="4577"/>
    <lineage>
        <taxon>Eukaryota</taxon>
        <taxon>Viridiplantae</taxon>
        <taxon>Streptophyta</taxon>
        <taxon>Embryophyta</taxon>
        <taxon>Tracheophyta</taxon>
        <taxon>Spermatophyta</taxon>
        <taxon>Magnoliopsida</taxon>
        <taxon>Liliopsida</taxon>
        <taxon>Poales</taxon>
        <taxon>Poaceae</taxon>
        <taxon>PACMAD clade</taxon>
        <taxon>Panicoideae</taxon>
        <taxon>Andropogonodae</taxon>
        <taxon>Andropogoneae</taxon>
        <taxon>Tripsacinae</taxon>
        <taxon>Zea</taxon>
    </lineage>
</organism>
<protein>
    <submittedName>
        <fullName evidence="1">Uncharacterized protein</fullName>
    </submittedName>
</protein>
<evidence type="ECO:0000313" key="1">
    <source>
        <dbReference type="EMBL" id="ACR37083.1"/>
    </source>
</evidence>
<name>C4J7D3_MAIZE</name>
<reference evidence="1" key="2">
    <citation type="submission" date="2012-06" db="EMBL/GenBank/DDBJ databases">
        <authorList>
            <person name="Yu Y."/>
            <person name="Currie J."/>
            <person name="Lomeli R."/>
            <person name="Angelova A."/>
            <person name="Collura K."/>
            <person name="Wissotski M."/>
            <person name="Campos D."/>
            <person name="Kudrna D."/>
            <person name="Golser W."/>
            <person name="Ashely E."/>
            <person name="Descour A."/>
            <person name="Fernandes J."/>
            <person name="Soderlund C."/>
            <person name="Walbot V."/>
        </authorList>
    </citation>
    <scope>NUCLEOTIDE SEQUENCE</scope>
    <source>
        <strain evidence="1">B73</strain>
    </source>
</reference>
<dbReference type="EMBL" id="BT086730">
    <property type="protein sequence ID" value="ACR37083.1"/>
    <property type="molecule type" value="mRNA"/>
</dbReference>
<sequence length="45" mass="5451">MFRNILGQRHMVLKRSHMFNKKFVYNEHVNTSAESNYHTESALRQ</sequence>
<reference evidence="1" key="1">
    <citation type="journal article" date="2009" name="PLoS Genet.">
        <title>Sequencing, mapping, and analysis of 27,455 maize full-length cDNAs.</title>
        <authorList>
            <person name="Soderlund C."/>
            <person name="Descour A."/>
            <person name="Kudrna D."/>
            <person name="Bomhoff M."/>
            <person name="Boyd L."/>
            <person name="Currie J."/>
            <person name="Angelova A."/>
            <person name="Collura K."/>
            <person name="Wissotski M."/>
            <person name="Ashley E."/>
            <person name="Morrow D."/>
            <person name="Fernandes J."/>
            <person name="Walbot V."/>
            <person name="Yu Y."/>
        </authorList>
    </citation>
    <scope>NUCLEOTIDE SEQUENCE</scope>
    <source>
        <strain evidence="1">B73</strain>
    </source>
</reference>
<dbReference type="AlphaFoldDB" id="C4J7D3"/>
<proteinExistence type="evidence at transcript level"/>
<accession>C4J7D3</accession>